<comment type="subcellular location">
    <subcellularLocation>
        <location evidence="1">Cell membrane</location>
        <topology evidence="1">Multi-pass membrane protein</topology>
    </subcellularLocation>
</comment>
<feature type="transmembrane region" description="Helical" evidence="8">
    <location>
        <begin position="33"/>
        <end position="56"/>
    </location>
</feature>
<dbReference type="GO" id="GO:0034040">
    <property type="term" value="F:ATPase-coupled lipid transmembrane transporter activity"/>
    <property type="evidence" value="ECO:0007669"/>
    <property type="project" value="TreeGrafter"/>
</dbReference>
<evidence type="ECO:0000313" key="12">
    <source>
        <dbReference type="Proteomes" id="UP001151309"/>
    </source>
</evidence>
<gene>
    <name evidence="11" type="ORF">O9X94_21250</name>
</gene>
<feature type="domain" description="ABC transporter" evidence="9">
    <location>
        <begin position="335"/>
        <end position="576"/>
    </location>
</feature>
<comment type="similarity">
    <text evidence="2">Belongs to the ABC transporter superfamily.</text>
</comment>
<dbReference type="GO" id="GO:0005524">
    <property type="term" value="F:ATP binding"/>
    <property type="evidence" value="ECO:0007669"/>
    <property type="project" value="UniProtKB-KW"/>
</dbReference>
<evidence type="ECO:0000256" key="5">
    <source>
        <dbReference type="ARBA" id="ARBA00022840"/>
    </source>
</evidence>
<dbReference type="Pfam" id="PF00005">
    <property type="entry name" value="ABC_tran"/>
    <property type="match status" value="1"/>
</dbReference>
<dbReference type="InterPro" id="IPR003593">
    <property type="entry name" value="AAA+_ATPase"/>
</dbReference>
<keyword evidence="7 8" id="KW-0472">Membrane</keyword>
<dbReference type="InterPro" id="IPR003439">
    <property type="entry name" value="ABC_transporter-like_ATP-bd"/>
</dbReference>
<dbReference type="GO" id="GO:0030253">
    <property type="term" value="P:protein secretion by the type I secretion system"/>
    <property type="evidence" value="ECO:0007669"/>
    <property type="project" value="InterPro"/>
</dbReference>
<dbReference type="InterPro" id="IPR027417">
    <property type="entry name" value="P-loop_NTPase"/>
</dbReference>
<dbReference type="AlphaFoldDB" id="A0A9X3QVB8"/>
<dbReference type="InterPro" id="IPR039421">
    <property type="entry name" value="Type_1_exporter"/>
</dbReference>
<reference evidence="11" key="1">
    <citation type="submission" date="2022-12" db="EMBL/GenBank/DDBJ databases">
        <title>Draft genome sequences of 22 rhizogenic Agrobacterium biovar 1 strains, the causative agent of hairy root disease.</title>
        <authorList>
            <person name="Kim N."/>
            <person name="Vargas P."/>
            <person name="Rediers H."/>
        </authorList>
    </citation>
    <scope>NUCLEOTIDE SEQUENCE</scope>
    <source>
        <strain evidence="11">ST07.17.026</strain>
    </source>
</reference>
<keyword evidence="3 8" id="KW-0812">Transmembrane</keyword>
<dbReference type="SMART" id="SM00382">
    <property type="entry name" value="AAA"/>
    <property type="match status" value="1"/>
</dbReference>
<dbReference type="PROSITE" id="PS50893">
    <property type="entry name" value="ABC_TRANSPORTER_2"/>
    <property type="match status" value="1"/>
</dbReference>
<dbReference type="InterPro" id="IPR036640">
    <property type="entry name" value="ABC1_TM_sf"/>
</dbReference>
<keyword evidence="6 8" id="KW-1133">Transmembrane helix</keyword>
<dbReference type="GO" id="GO:0030256">
    <property type="term" value="C:type I protein secretion system complex"/>
    <property type="evidence" value="ECO:0007669"/>
    <property type="project" value="InterPro"/>
</dbReference>
<evidence type="ECO:0000256" key="3">
    <source>
        <dbReference type="ARBA" id="ARBA00022692"/>
    </source>
</evidence>
<dbReference type="EMBL" id="JAPZLT010000014">
    <property type="protein sequence ID" value="MCZ7911857.1"/>
    <property type="molecule type" value="Genomic_DNA"/>
</dbReference>
<comment type="caution">
    <text evidence="11">The sequence shown here is derived from an EMBL/GenBank/DDBJ whole genome shotgun (WGS) entry which is preliminary data.</text>
</comment>
<dbReference type="SUPFAM" id="SSF90123">
    <property type="entry name" value="ABC transporter transmembrane region"/>
    <property type="match status" value="1"/>
</dbReference>
<keyword evidence="12" id="KW-1185">Reference proteome</keyword>
<feature type="transmembrane region" description="Helical" evidence="8">
    <location>
        <begin position="154"/>
        <end position="183"/>
    </location>
</feature>
<dbReference type="PROSITE" id="PS00211">
    <property type="entry name" value="ABC_TRANSPORTER_1"/>
    <property type="match status" value="1"/>
</dbReference>
<feature type="transmembrane region" description="Helical" evidence="8">
    <location>
        <begin position="68"/>
        <end position="88"/>
    </location>
</feature>
<dbReference type="InterPro" id="IPR017871">
    <property type="entry name" value="ABC_transporter-like_CS"/>
</dbReference>
<dbReference type="GO" id="GO:0016887">
    <property type="term" value="F:ATP hydrolysis activity"/>
    <property type="evidence" value="ECO:0007669"/>
    <property type="project" value="InterPro"/>
</dbReference>
<dbReference type="GO" id="GO:0140359">
    <property type="term" value="F:ABC-type transporter activity"/>
    <property type="evidence" value="ECO:0007669"/>
    <property type="project" value="InterPro"/>
</dbReference>
<evidence type="ECO:0000256" key="8">
    <source>
        <dbReference type="SAM" id="Phobius"/>
    </source>
</evidence>
<accession>A0A9X3QVB8</accession>
<evidence type="ECO:0000256" key="1">
    <source>
        <dbReference type="ARBA" id="ARBA00004651"/>
    </source>
</evidence>
<evidence type="ECO:0000259" key="10">
    <source>
        <dbReference type="PROSITE" id="PS50929"/>
    </source>
</evidence>
<dbReference type="NCBIfam" id="TIGR01842">
    <property type="entry name" value="type_I_sec_PrtD"/>
    <property type="match status" value="1"/>
</dbReference>
<evidence type="ECO:0000256" key="4">
    <source>
        <dbReference type="ARBA" id="ARBA00022741"/>
    </source>
</evidence>
<dbReference type="Gene3D" id="3.40.50.300">
    <property type="entry name" value="P-loop containing nucleotide triphosphate hydrolases"/>
    <property type="match status" value="1"/>
</dbReference>
<dbReference type="PROSITE" id="PS50929">
    <property type="entry name" value="ABC_TM1F"/>
    <property type="match status" value="1"/>
</dbReference>
<name>A0A9X3QVB8_9HYPH</name>
<dbReference type="PANTHER" id="PTHR24221:SF654">
    <property type="entry name" value="ATP-BINDING CASSETTE SUB-FAMILY B MEMBER 6"/>
    <property type="match status" value="1"/>
</dbReference>
<organism evidence="11 12">
    <name type="scientific">Agrobacterium leguminum</name>
    <dbReference type="NCBI Taxonomy" id="2792015"/>
    <lineage>
        <taxon>Bacteria</taxon>
        <taxon>Pseudomonadati</taxon>
        <taxon>Pseudomonadota</taxon>
        <taxon>Alphaproteobacteria</taxon>
        <taxon>Hyphomicrobiales</taxon>
        <taxon>Rhizobiaceae</taxon>
        <taxon>Rhizobium/Agrobacterium group</taxon>
        <taxon>Agrobacterium</taxon>
    </lineage>
</organism>
<dbReference type="SUPFAM" id="SSF52540">
    <property type="entry name" value="P-loop containing nucleoside triphosphate hydrolases"/>
    <property type="match status" value="1"/>
</dbReference>
<dbReference type="Gene3D" id="1.20.1560.10">
    <property type="entry name" value="ABC transporter type 1, transmembrane domain"/>
    <property type="match status" value="1"/>
</dbReference>
<feature type="domain" description="ABC transmembrane type-1" evidence="10">
    <location>
        <begin position="35"/>
        <end position="309"/>
    </location>
</feature>
<evidence type="ECO:0000259" key="9">
    <source>
        <dbReference type="PROSITE" id="PS50893"/>
    </source>
</evidence>
<dbReference type="InterPro" id="IPR010128">
    <property type="entry name" value="ATPase_T1SS_PrtD-like"/>
</dbReference>
<dbReference type="Proteomes" id="UP001151309">
    <property type="component" value="Unassembled WGS sequence"/>
</dbReference>
<dbReference type="GO" id="GO:0005886">
    <property type="term" value="C:plasma membrane"/>
    <property type="evidence" value="ECO:0007669"/>
    <property type="project" value="UniProtKB-SubCell"/>
</dbReference>
<evidence type="ECO:0000313" key="11">
    <source>
        <dbReference type="EMBL" id="MCZ7911857.1"/>
    </source>
</evidence>
<protein>
    <submittedName>
        <fullName evidence="11">Type I secretion system permease/ATPase</fullName>
    </submittedName>
</protein>
<evidence type="ECO:0000256" key="6">
    <source>
        <dbReference type="ARBA" id="ARBA00022989"/>
    </source>
</evidence>
<sequence length="592" mass="63294">MSMPKDGAFERKTGGGCARGSLLHQAFARCRGGLAAVAVVSGFINLLYLTSPFFMLQVYDRIIPSGSIGSLVALCLLAGMLFVCQGAFEIVRSRMLSRLAALFEVTLDRVLFRRSLLLCGRQAIVSTSDDLDVVRGFLSGPGPSALFDLPWLPVYLAICFLLHPVIGFVALAGVLILMVLTALAHFSLQQSQRDLAVLAANRRGFSDSVRLNFGALRAMGMTGDVAERWAAHNATFRLFGTRHADVANTYATMTKVLRVALQSGVLAVGAVLVIRGDVSGGIILASSILTSRALAPVEAAIVHWRGFAAARHSWLRLDSIVAAETDREILSELPLPSRNISVEAMAGGPPETEKPVLSEIGFSLEAGTVLGVIGHSGSGKTVLARLLLGIWPVSSGTLRFDGATMDQWDVDRLGSHMGYLPQEVGLFGGTIAQNIARFRRNIPSAEVIAAAKTAGVHDLILQLPDGYDTLIDPQFPILSAGQRQRIALARALYGEPFLVVLDEPNANLDAEGEEALSRAIDSIKMRRGIAVVITHRPGILAQADEILVLKEGKMAAFGPREAIMGQVLRKPVARSAKILKVVGATGKLEVSR</sequence>
<proteinExistence type="inferred from homology"/>
<keyword evidence="4" id="KW-0547">Nucleotide-binding</keyword>
<dbReference type="Pfam" id="PF00664">
    <property type="entry name" value="ABC_membrane"/>
    <property type="match status" value="1"/>
</dbReference>
<dbReference type="PANTHER" id="PTHR24221">
    <property type="entry name" value="ATP-BINDING CASSETTE SUB-FAMILY B"/>
    <property type="match status" value="1"/>
</dbReference>
<evidence type="ECO:0000256" key="7">
    <source>
        <dbReference type="ARBA" id="ARBA00023136"/>
    </source>
</evidence>
<evidence type="ECO:0000256" key="2">
    <source>
        <dbReference type="ARBA" id="ARBA00005417"/>
    </source>
</evidence>
<dbReference type="InterPro" id="IPR011527">
    <property type="entry name" value="ABC1_TM_dom"/>
</dbReference>
<keyword evidence="5" id="KW-0067">ATP-binding</keyword>